<sequence>MLPGEMFESRLKAVLESAVSEILQLHEDGLTLMRAQIRLRDAQIRALKKRVTDSEFAGRLECRDGDIQNPAARLQLDGNPDDSVALAQMFTAERKDVLVTEELNAPQNEEDFAGPMEMKQNFLEITDHPHCSQMPARTHTCAFTSISTTQTVNSLSFESFSQNSQPDRTASDFIQNTTSPDRSNACRREAPQEKWFICSFCGKSFDRSSHLQMHRRVHTGERPFRCAVCGKSFSQLSNLRTHQKIHRTHTKTN</sequence>
<gene>
    <name evidence="10" type="ORF">ABG768_013712</name>
</gene>
<dbReference type="FunFam" id="3.30.160.60:FF:000358">
    <property type="entry name" value="zinc finger protein 24"/>
    <property type="match status" value="1"/>
</dbReference>
<dbReference type="Proteomes" id="UP001479290">
    <property type="component" value="Unassembled WGS sequence"/>
</dbReference>
<dbReference type="EMBL" id="JAWDJR010000002">
    <property type="protein sequence ID" value="KAK9980346.1"/>
    <property type="molecule type" value="Genomic_DNA"/>
</dbReference>
<keyword evidence="4 7" id="KW-0863">Zinc-finger</keyword>
<dbReference type="PANTHER" id="PTHR23235:SF142">
    <property type="entry name" value="ZINC FINGER PROTEIN 384"/>
    <property type="match status" value="1"/>
</dbReference>
<feature type="domain" description="C2H2-type" evidence="9">
    <location>
        <begin position="196"/>
        <end position="223"/>
    </location>
</feature>
<evidence type="ECO:0000313" key="11">
    <source>
        <dbReference type="Proteomes" id="UP001479290"/>
    </source>
</evidence>
<comment type="subcellular location">
    <subcellularLocation>
        <location evidence="1">Nucleus</location>
    </subcellularLocation>
</comment>
<evidence type="ECO:0000256" key="4">
    <source>
        <dbReference type="ARBA" id="ARBA00022771"/>
    </source>
</evidence>
<dbReference type="FunFam" id="3.30.160.60:FF:000512">
    <property type="entry name" value="zinc finger protein 197 isoform X1"/>
    <property type="match status" value="1"/>
</dbReference>
<dbReference type="PROSITE" id="PS50157">
    <property type="entry name" value="ZINC_FINGER_C2H2_2"/>
    <property type="match status" value="2"/>
</dbReference>
<evidence type="ECO:0000256" key="5">
    <source>
        <dbReference type="ARBA" id="ARBA00022833"/>
    </source>
</evidence>
<keyword evidence="6" id="KW-0539">Nucleus</keyword>
<name>A0AAW2B2W8_CULAL</name>
<keyword evidence="5" id="KW-0862">Zinc</keyword>
<dbReference type="GO" id="GO:0008270">
    <property type="term" value="F:zinc ion binding"/>
    <property type="evidence" value="ECO:0007669"/>
    <property type="project" value="UniProtKB-KW"/>
</dbReference>
<dbReference type="PROSITE" id="PS00028">
    <property type="entry name" value="ZINC_FINGER_C2H2_1"/>
    <property type="match status" value="2"/>
</dbReference>
<dbReference type="InterPro" id="IPR036236">
    <property type="entry name" value="Znf_C2H2_sf"/>
</dbReference>
<protein>
    <recommendedName>
        <fullName evidence="9">C2H2-type domain-containing protein</fullName>
    </recommendedName>
</protein>
<evidence type="ECO:0000256" key="3">
    <source>
        <dbReference type="ARBA" id="ARBA00022737"/>
    </source>
</evidence>
<dbReference type="AlphaFoldDB" id="A0AAW2B2W8"/>
<dbReference type="GO" id="GO:0005634">
    <property type="term" value="C:nucleus"/>
    <property type="evidence" value="ECO:0007669"/>
    <property type="project" value="UniProtKB-SubCell"/>
</dbReference>
<accession>A0AAW2B2W8</accession>
<feature type="domain" description="C2H2-type" evidence="9">
    <location>
        <begin position="224"/>
        <end position="253"/>
    </location>
</feature>
<proteinExistence type="predicted"/>
<dbReference type="SUPFAM" id="SSF57667">
    <property type="entry name" value="beta-beta-alpha zinc fingers"/>
    <property type="match status" value="1"/>
</dbReference>
<keyword evidence="3" id="KW-0677">Repeat</keyword>
<evidence type="ECO:0000259" key="9">
    <source>
        <dbReference type="PROSITE" id="PS50157"/>
    </source>
</evidence>
<dbReference type="GO" id="GO:0000978">
    <property type="term" value="F:RNA polymerase II cis-regulatory region sequence-specific DNA binding"/>
    <property type="evidence" value="ECO:0007669"/>
    <property type="project" value="TreeGrafter"/>
</dbReference>
<evidence type="ECO:0000256" key="7">
    <source>
        <dbReference type="PROSITE-ProRule" id="PRU00042"/>
    </source>
</evidence>
<evidence type="ECO:0000313" key="10">
    <source>
        <dbReference type="EMBL" id="KAK9980346.1"/>
    </source>
</evidence>
<dbReference type="GO" id="GO:0000981">
    <property type="term" value="F:DNA-binding transcription factor activity, RNA polymerase II-specific"/>
    <property type="evidence" value="ECO:0007669"/>
    <property type="project" value="TreeGrafter"/>
</dbReference>
<feature type="region of interest" description="Disordered" evidence="8">
    <location>
        <begin position="157"/>
        <end position="185"/>
    </location>
</feature>
<feature type="compositionally biased region" description="Polar residues" evidence="8">
    <location>
        <begin position="157"/>
        <end position="182"/>
    </location>
</feature>
<comment type="caution">
    <text evidence="10">The sequence shown here is derived from an EMBL/GenBank/DDBJ whole genome shotgun (WGS) entry which is preliminary data.</text>
</comment>
<dbReference type="Pfam" id="PF00096">
    <property type="entry name" value="zf-C2H2"/>
    <property type="match status" value="2"/>
</dbReference>
<evidence type="ECO:0000256" key="1">
    <source>
        <dbReference type="ARBA" id="ARBA00004123"/>
    </source>
</evidence>
<dbReference type="Gene3D" id="3.30.160.60">
    <property type="entry name" value="Classic Zinc Finger"/>
    <property type="match status" value="2"/>
</dbReference>
<evidence type="ECO:0000256" key="2">
    <source>
        <dbReference type="ARBA" id="ARBA00022723"/>
    </source>
</evidence>
<dbReference type="SMART" id="SM00355">
    <property type="entry name" value="ZnF_C2H2"/>
    <property type="match status" value="2"/>
</dbReference>
<reference evidence="10 11" key="1">
    <citation type="submission" date="2024-05" db="EMBL/GenBank/DDBJ databases">
        <title>A high-quality chromosomal-level genome assembly of Topmouth culter (Culter alburnus).</title>
        <authorList>
            <person name="Zhao H."/>
        </authorList>
    </citation>
    <scope>NUCLEOTIDE SEQUENCE [LARGE SCALE GENOMIC DNA]</scope>
    <source>
        <strain evidence="10">CATC2023</strain>
        <tissue evidence="10">Muscle</tissue>
    </source>
</reference>
<evidence type="ECO:0000256" key="6">
    <source>
        <dbReference type="ARBA" id="ARBA00023242"/>
    </source>
</evidence>
<organism evidence="10 11">
    <name type="scientific">Culter alburnus</name>
    <name type="common">Topmouth culter</name>
    <dbReference type="NCBI Taxonomy" id="194366"/>
    <lineage>
        <taxon>Eukaryota</taxon>
        <taxon>Metazoa</taxon>
        <taxon>Chordata</taxon>
        <taxon>Craniata</taxon>
        <taxon>Vertebrata</taxon>
        <taxon>Euteleostomi</taxon>
        <taxon>Actinopterygii</taxon>
        <taxon>Neopterygii</taxon>
        <taxon>Teleostei</taxon>
        <taxon>Ostariophysi</taxon>
        <taxon>Cypriniformes</taxon>
        <taxon>Xenocyprididae</taxon>
        <taxon>Xenocypridinae</taxon>
        <taxon>Culter</taxon>
    </lineage>
</organism>
<keyword evidence="2" id="KW-0479">Metal-binding</keyword>
<keyword evidence="11" id="KW-1185">Reference proteome</keyword>
<dbReference type="PANTHER" id="PTHR23235">
    <property type="entry name" value="KRUEPPEL-LIKE TRANSCRIPTION FACTOR"/>
    <property type="match status" value="1"/>
</dbReference>
<evidence type="ECO:0000256" key="8">
    <source>
        <dbReference type="SAM" id="MobiDB-lite"/>
    </source>
</evidence>
<dbReference type="InterPro" id="IPR013087">
    <property type="entry name" value="Znf_C2H2_type"/>
</dbReference>